<feature type="domain" description="FecR protein" evidence="2">
    <location>
        <begin position="116"/>
        <end position="209"/>
    </location>
</feature>
<dbReference type="Proteomes" id="UP000006044">
    <property type="component" value="Unassembled WGS sequence"/>
</dbReference>
<dbReference type="EMBL" id="ADLE01000018">
    <property type="protein sequence ID" value="EJZ62046.1"/>
    <property type="molecule type" value="Genomic_DNA"/>
</dbReference>
<dbReference type="AlphaFoldDB" id="K0WV13"/>
<comment type="caution">
    <text evidence="4">The sequence shown here is derived from an EMBL/GenBank/DDBJ whole genome shotgun (WGS) entry which is preliminary data.</text>
</comment>
<dbReference type="PATRIC" id="fig|742726.3.peg.2842"/>
<dbReference type="Pfam" id="PF04773">
    <property type="entry name" value="FecR"/>
    <property type="match status" value="1"/>
</dbReference>
<dbReference type="HOGENOM" id="CLU_050192_2_3_10"/>
<dbReference type="InterPro" id="IPR032508">
    <property type="entry name" value="FecR_C"/>
</dbReference>
<feature type="domain" description="Protein FecR C-terminal" evidence="3">
    <location>
        <begin position="253"/>
        <end position="319"/>
    </location>
</feature>
<dbReference type="PANTHER" id="PTHR30273:SF2">
    <property type="entry name" value="PROTEIN FECR"/>
    <property type="match status" value="1"/>
</dbReference>
<dbReference type="InterPro" id="IPR012373">
    <property type="entry name" value="Ferrdict_sens_TM"/>
</dbReference>
<evidence type="ECO:0000259" key="3">
    <source>
        <dbReference type="Pfam" id="PF16344"/>
    </source>
</evidence>
<organism evidence="4 5">
    <name type="scientific">Barnesiella intestinihominis YIT 11860</name>
    <dbReference type="NCBI Taxonomy" id="742726"/>
    <lineage>
        <taxon>Bacteria</taxon>
        <taxon>Pseudomonadati</taxon>
        <taxon>Bacteroidota</taxon>
        <taxon>Bacteroidia</taxon>
        <taxon>Bacteroidales</taxon>
        <taxon>Barnesiellaceae</taxon>
        <taxon>Barnesiella</taxon>
    </lineage>
</organism>
<keyword evidence="1" id="KW-0472">Membrane</keyword>
<gene>
    <name evidence="4" type="ORF">HMPREF9448_02727</name>
</gene>
<reference evidence="4 5" key="1">
    <citation type="submission" date="2012-08" db="EMBL/GenBank/DDBJ databases">
        <title>The Genome Sequence of Barnesiella intestinihominis YIT 11860.</title>
        <authorList>
            <consortium name="The Broad Institute Genome Sequencing Platform"/>
            <person name="Earl A."/>
            <person name="Ward D."/>
            <person name="Feldgarden M."/>
            <person name="Gevers D."/>
            <person name="Morotomi M."/>
            <person name="Walker B."/>
            <person name="Young S.K."/>
            <person name="Zeng Q."/>
            <person name="Gargeya S."/>
            <person name="Fitzgerald M."/>
            <person name="Haas B."/>
            <person name="Abouelleil A."/>
            <person name="Alvarado L."/>
            <person name="Arachchi H.M."/>
            <person name="Berlin A.M."/>
            <person name="Chapman S.B."/>
            <person name="Goldberg J."/>
            <person name="Griggs A."/>
            <person name="Gujja S."/>
            <person name="Hansen M."/>
            <person name="Howarth C."/>
            <person name="Imamovic A."/>
            <person name="Larimer J."/>
            <person name="McCowen C."/>
            <person name="Montmayeur A."/>
            <person name="Murphy C."/>
            <person name="Neiman D."/>
            <person name="Pearson M."/>
            <person name="Priest M."/>
            <person name="Roberts A."/>
            <person name="Saif S."/>
            <person name="Shea T."/>
            <person name="Sisk P."/>
            <person name="Sykes S."/>
            <person name="Wortman J."/>
            <person name="Nusbaum C."/>
            <person name="Birren B."/>
        </authorList>
    </citation>
    <scope>NUCLEOTIDE SEQUENCE [LARGE SCALE GENOMIC DNA]</scope>
    <source>
        <strain evidence="4 5">YIT 11860</strain>
    </source>
</reference>
<dbReference type="GeneID" id="77849904"/>
<dbReference type="eggNOG" id="COG3712">
    <property type="taxonomic scope" value="Bacteria"/>
</dbReference>
<dbReference type="PANTHER" id="PTHR30273">
    <property type="entry name" value="PERIPLASMIC SIGNAL SENSOR AND SIGMA FACTOR ACTIVATOR FECR-RELATED"/>
    <property type="match status" value="1"/>
</dbReference>
<name>K0WV13_9BACT</name>
<proteinExistence type="predicted"/>
<dbReference type="PIRSF" id="PIRSF018266">
    <property type="entry name" value="FecR"/>
    <property type="match status" value="1"/>
</dbReference>
<dbReference type="OrthoDB" id="710640at2"/>
<keyword evidence="1" id="KW-1133">Transmembrane helix</keyword>
<evidence type="ECO:0000256" key="1">
    <source>
        <dbReference type="SAM" id="Phobius"/>
    </source>
</evidence>
<feature type="transmembrane region" description="Helical" evidence="1">
    <location>
        <begin position="80"/>
        <end position="101"/>
    </location>
</feature>
<dbReference type="FunFam" id="2.60.120.1440:FF:000001">
    <property type="entry name" value="Putative anti-sigma factor"/>
    <property type="match status" value="1"/>
</dbReference>
<dbReference type="Pfam" id="PF16344">
    <property type="entry name" value="FecR_C"/>
    <property type="match status" value="1"/>
</dbReference>
<evidence type="ECO:0008006" key="6">
    <source>
        <dbReference type="Google" id="ProtNLM"/>
    </source>
</evidence>
<dbReference type="RefSeq" id="WP_008863100.1">
    <property type="nucleotide sequence ID" value="NZ_JH815206.1"/>
</dbReference>
<dbReference type="Gene3D" id="3.55.50.30">
    <property type="match status" value="1"/>
</dbReference>
<dbReference type="Gene3D" id="2.60.120.1440">
    <property type="match status" value="1"/>
</dbReference>
<accession>K0WV13</accession>
<evidence type="ECO:0000259" key="2">
    <source>
        <dbReference type="Pfam" id="PF04773"/>
    </source>
</evidence>
<keyword evidence="5" id="KW-1185">Reference proteome</keyword>
<dbReference type="InterPro" id="IPR006860">
    <property type="entry name" value="FecR"/>
</dbReference>
<protein>
    <recommendedName>
        <fullName evidence="6">FecR protein domain-containing protein</fullName>
    </recommendedName>
</protein>
<evidence type="ECO:0000313" key="4">
    <source>
        <dbReference type="EMBL" id="EJZ62046.1"/>
    </source>
</evidence>
<dbReference type="GO" id="GO:0016989">
    <property type="term" value="F:sigma factor antagonist activity"/>
    <property type="evidence" value="ECO:0007669"/>
    <property type="project" value="TreeGrafter"/>
</dbReference>
<evidence type="ECO:0000313" key="5">
    <source>
        <dbReference type="Proteomes" id="UP000006044"/>
    </source>
</evidence>
<dbReference type="STRING" id="742726.HMPREF9448_02727"/>
<sequence length="324" mass="36819">MDKEYFKILIEKYLDGNASTAEVKELCEWIKNNDSLDRWIMQAIERSDSHLDEEVYERLYTRIKEDIESREKKSHRRFSFVPMLRWAAVVCLPIIAALAVYELGLDSKVDTLPLVVTAESGERAKVQLPDGTKVNINSASQISYPHDFNGERRIVELDGEAYFEVTPDKERPFVVKAAGLEITVLGTAFDVCAYKDDSEVSVVLLTGKVDVASESDRYVMQPDEKLVYDRNTGTMQVGKVYSKEYVEWTDGNLRFENESLENIVKVLSRVYNVKIVFDSAFPEGQYFFTGSIGSGGITNALDILSMTSSLHYEVRDSVIMLHKK</sequence>
<keyword evidence="1" id="KW-0812">Transmembrane</keyword>